<reference evidence="14 15" key="1">
    <citation type="submission" date="2018-06" db="EMBL/GenBank/DDBJ databases">
        <title>The complete genome sequence of a nosiheptide producer Streptomyces actuosus ATCC 25421: deducing the ability of producing a new class III lantibiotics.</title>
        <authorList>
            <person name="Liu W."/>
            <person name="Sun F."/>
            <person name="Hu Y."/>
        </authorList>
    </citation>
    <scope>NUCLEOTIDE SEQUENCE [LARGE SCALE GENOMIC DNA]</scope>
    <source>
        <strain evidence="14 15">ATCC 25421</strain>
    </source>
</reference>
<evidence type="ECO:0000256" key="10">
    <source>
        <dbReference type="ARBA" id="ARBA00023049"/>
    </source>
</evidence>
<keyword evidence="10" id="KW-0482">Metalloprotease</keyword>
<dbReference type="GO" id="GO:0046872">
    <property type="term" value="F:metal ion binding"/>
    <property type="evidence" value="ECO:0007669"/>
    <property type="project" value="UniProtKB-KW"/>
</dbReference>
<keyword evidence="8" id="KW-0862">Zinc</keyword>
<evidence type="ECO:0000256" key="1">
    <source>
        <dbReference type="ARBA" id="ARBA00001947"/>
    </source>
</evidence>
<evidence type="ECO:0000313" key="15">
    <source>
        <dbReference type="Proteomes" id="UP000247634"/>
    </source>
</evidence>
<comment type="cofactor">
    <cofactor evidence="1">
        <name>Zn(2+)</name>
        <dbReference type="ChEBI" id="CHEBI:29105"/>
    </cofactor>
</comment>
<proteinExistence type="predicted"/>
<sequence>MDIRPSPLRTWSLTATLLSVAWLPQAVLVVALVGAALVWRAEWLLLAPAVALLAGPVRAAFGRGPLPGRALRPADEPELAALVRDVADRVGLRRPLLVRVVPDVQASLGPARVDGTPSYVLLLGLPLLRTLTEAELASVVAHELAHEQQARARGTALLGFARELLAERLAGFLRPLAPLAAPLLRASQPLVWRAELAADAQAARIAGGKAAVDALRRTAVLHAVYEGLGEAWWSALAEEDAFPEDFYDALDAALADPHVVARAARTAAADDAVDPYASAGHPPFARRIEALADAPEAAGTYGTAPLPLRTSAALARWCVRELAELEEVEVIDGEAARVRLLDLPDDRLHELGGTPGLDLLLRVTGEELPLHALTAVLDAVADGTGQQLARRLEPGLRWLDAEARAALAREVLTGAGTTALTAVLHAAGWTYAGRWLTSVLTAPDGRVVDLHALVGEAVDSGDTGPVRALLGPLADKEGARA</sequence>
<evidence type="ECO:0000256" key="8">
    <source>
        <dbReference type="ARBA" id="ARBA00022833"/>
    </source>
</evidence>
<dbReference type="OrthoDB" id="3207364at2"/>
<keyword evidence="7" id="KW-0378">Hydrolase</keyword>
<evidence type="ECO:0000256" key="4">
    <source>
        <dbReference type="ARBA" id="ARBA00022670"/>
    </source>
</evidence>
<evidence type="ECO:0000256" key="9">
    <source>
        <dbReference type="ARBA" id="ARBA00022989"/>
    </source>
</evidence>
<keyword evidence="9 12" id="KW-1133">Transmembrane helix</keyword>
<feature type="domain" description="Peptidase M48" evidence="13">
    <location>
        <begin position="124"/>
        <end position="292"/>
    </location>
</feature>
<dbReference type="PANTHER" id="PTHR43221:SF1">
    <property type="entry name" value="PROTEASE HTPX"/>
    <property type="match status" value="1"/>
</dbReference>
<dbReference type="Gene3D" id="3.30.2010.10">
    <property type="entry name" value="Metalloproteases ('zincins'), catalytic domain"/>
    <property type="match status" value="1"/>
</dbReference>
<evidence type="ECO:0000259" key="13">
    <source>
        <dbReference type="Pfam" id="PF01435"/>
    </source>
</evidence>
<evidence type="ECO:0000256" key="3">
    <source>
        <dbReference type="ARBA" id="ARBA00022475"/>
    </source>
</evidence>
<name>A0A2U9P7L8_STRAS</name>
<dbReference type="GO" id="GO:0004222">
    <property type="term" value="F:metalloendopeptidase activity"/>
    <property type="evidence" value="ECO:0007669"/>
    <property type="project" value="InterPro"/>
</dbReference>
<dbReference type="RefSeq" id="WP_110629856.1">
    <property type="nucleotide sequence ID" value="NZ_CP029788.1"/>
</dbReference>
<comment type="subcellular location">
    <subcellularLocation>
        <location evidence="2">Cell membrane</location>
        <topology evidence="2">Multi-pass membrane protein</topology>
    </subcellularLocation>
</comment>
<evidence type="ECO:0000256" key="11">
    <source>
        <dbReference type="ARBA" id="ARBA00023136"/>
    </source>
</evidence>
<dbReference type="Proteomes" id="UP000247634">
    <property type="component" value="Chromosome"/>
</dbReference>
<evidence type="ECO:0000256" key="6">
    <source>
        <dbReference type="ARBA" id="ARBA00022723"/>
    </source>
</evidence>
<feature type="transmembrane region" description="Helical" evidence="12">
    <location>
        <begin position="12"/>
        <end position="37"/>
    </location>
</feature>
<feature type="transmembrane region" description="Helical" evidence="12">
    <location>
        <begin position="43"/>
        <end position="61"/>
    </location>
</feature>
<keyword evidence="3" id="KW-1003">Cell membrane</keyword>
<keyword evidence="15" id="KW-1185">Reference proteome</keyword>
<accession>A0A2U9P7L8</accession>
<dbReference type="EMBL" id="CP029788">
    <property type="protein sequence ID" value="AWT44978.1"/>
    <property type="molecule type" value="Genomic_DNA"/>
</dbReference>
<dbReference type="GO" id="GO:0005886">
    <property type="term" value="C:plasma membrane"/>
    <property type="evidence" value="ECO:0007669"/>
    <property type="project" value="UniProtKB-SubCell"/>
</dbReference>
<evidence type="ECO:0000256" key="12">
    <source>
        <dbReference type="SAM" id="Phobius"/>
    </source>
</evidence>
<protein>
    <recommendedName>
        <fullName evidence="13">Peptidase M48 domain-containing protein</fullName>
    </recommendedName>
</protein>
<dbReference type="PANTHER" id="PTHR43221">
    <property type="entry name" value="PROTEASE HTPX"/>
    <property type="match status" value="1"/>
</dbReference>
<keyword evidence="4" id="KW-0645">Protease</keyword>
<dbReference type="KEGG" id="sact:DMT42_23575"/>
<evidence type="ECO:0000313" key="14">
    <source>
        <dbReference type="EMBL" id="AWT44978.1"/>
    </source>
</evidence>
<organism evidence="14 15">
    <name type="scientific">Streptomyces actuosus</name>
    <dbReference type="NCBI Taxonomy" id="1885"/>
    <lineage>
        <taxon>Bacteria</taxon>
        <taxon>Bacillati</taxon>
        <taxon>Actinomycetota</taxon>
        <taxon>Actinomycetes</taxon>
        <taxon>Kitasatosporales</taxon>
        <taxon>Streptomycetaceae</taxon>
        <taxon>Streptomyces</taxon>
    </lineage>
</organism>
<keyword evidence="11 12" id="KW-0472">Membrane</keyword>
<evidence type="ECO:0000256" key="2">
    <source>
        <dbReference type="ARBA" id="ARBA00004651"/>
    </source>
</evidence>
<keyword evidence="6" id="KW-0479">Metal-binding</keyword>
<dbReference type="GO" id="GO:0006508">
    <property type="term" value="P:proteolysis"/>
    <property type="evidence" value="ECO:0007669"/>
    <property type="project" value="UniProtKB-KW"/>
</dbReference>
<gene>
    <name evidence="14" type="ORF">DMT42_23575</name>
</gene>
<dbReference type="Pfam" id="PF01435">
    <property type="entry name" value="Peptidase_M48"/>
    <property type="match status" value="1"/>
</dbReference>
<evidence type="ECO:0000256" key="7">
    <source>
        <dbReference type="ARBA" id="ARBA00022801"/>
    </source>
</evidence>
<dbReference type="AlphaFoldDB" id="A0A2U9P7L8"/>
<dbReference type="InterPro" id="IPR050083">
    <property type="entry name" value="HtpX_protease"/>
</dbReference>
<keyword evidence="5 12" id="KW-0812">Transmembrane</keyword>
<evidence type="ECO:0000256" key="5">
    <source>
        <dbReference type="ARBA" id="ARBA00022692"/>
    </source>
</evidence>
<dbReference type="InterPro" id="IPR001915">
    <property type="entry name" value="Peptidase_M48"/>
</dbReference>